<organism evidence="1 2">
    <name type="scientific">Mailhella massiliensis</name>
    <dbReference type="NCBI Taxonomy" id="1903261"/>
    <lineage>
        <taxon>Bacteria</taxon>
        <taxon>Pseudomonadati</taxon>
        <taxon>Thermodesulfobacteriota</taxon>
        <taxon>Desulfovibrionia</taxon>
        <taxon>Desulfovibrionales</taxon>
        <taxon>Desulfovibrionaceae</taxon>
        <taxon>Mailhella</taxon>
    </lineage>
</organism>
<comment type="caution">
    <text evidence="1">The sequence shown here is derived from an EMBL/GenBank/DDBJ whole genome shotgun (WGS) entry which is preliminary data.</text>
</comment>
<reference evidence="1" key="1">
    <citation type="journal article" date="2021" name="PeerJ">
        <title>Extensive microbial diversity within the chicken gut microbiome revealed by metagenomics and culture.</title>
        <authorList>
            <person name="Gilroy R."/>
            <person name="Ravi A."/>
            <person name="Getino M."/>
            <person name="Pursley I."/>
            <person name="Horton D.L."/>
            <person name="Alikhan N.F."/>
            <person name="Baker D."/>
            <person name="Gharbi K."/>
            <person name="Hall N."/>
            <person name="Watson M."/>
            <person name="Adriaenssens E.M."/>
            <person name="Foster-Nyarko E."/>
            <person name="Jarju S."/>
            <person name="Secka A."/>
            <person name="Antonio M."/>
            <person name="Oren A."/>
            <person name="Chaudhuri R.R."/>
            <person name="La Ragione R."/>
            <person name="Hildebrand F."/>
            <person name="Pallen M.J."/>
        </authorList>
    </citation>
    <scope>NUCLEOTIDE SEQUENCE</scope>
    <source>
        <strain evidence="1">ChiGjej2B2-19336</strain>
    </source>
</reference>
<reference evidence="1" key="2">
    <citation type="submission" date="2021-09" db="EMBL/GenBank/DDBJ databases">
        <authorList>
            <person name="Gilroy R."/>
        </authorList>
    </citation>
    <scope>NUCLEOTIDE SEQUENCE</scope>
    <source>
        <strain evidence="1">ChiGjej2B2-19336</strain>
    </source>
</reference>
<dbReference type="AlphaFoldDB" id="A0A921AWH7"/>
<protein>
    <submittedName>
        <fullName evidence="1">DUF5691 domain-containing protein</fullName>
    </submittedName>
</protein>
<dbReference type="Pfam" id="PF18944">
    <property type="entry name" value="DUF5691"/>
    <property type="match status" value="1"/>
</dbReference>
<dbReference type="EMBL" id="DYZA01000117">
    <property type="protein sequence ID" value="HJD97186.1"/>
    <property type="molecule type" value="Genomic_DNA"/>
</dbReference>
<dbReference type="RefSeq" id="WP_304122093.1">
    <property type="nucleotide sequence ID" value="NZ_DYZA01000117.1"/>
</dbReference>
<accession>A0A921AWH7</accession>
<evidence type="ECO:0000313" key="1">
    <source>
        <dbReference type="EMBL" id="HJD97186.1"/>
    </source>
</evidence>
<proteinExistence type="predicted"/>
<dbReference type="InterPro" id="IPR043746">
    <property type="entry name" value="DUF5691"/>
</dbReference>
<gene>
    <name evidence="1" type="ORF">K8W16_06035</name>
</gene>
<name>A0A921AWH7_9BACT</name>
<sequence>MDARLRILGSQALLGTERRPPAFSPDDTPTGLVLKEIAAAFPGDDAGALLRGAGVLAVCVRAGHVAEKKIGAPLPPVCPAEPRDMLPESAPVVDVFGEIFREGFFRLQGEAIAYLSARNMVLPPSLLVPALAMGRETPALRPALARVLGERGLWLSDRNPAWSLFAVASEDELDQEAWDHGRPAQRKAFFLLERLRDPGAARERFERDMPSMGAAERRDLLTLFIRNLSLEDEELLERILRKDRGREVKKAAAELLSRLPGSRYVARMGERLLSCMDVASAEEGAGDAPSVLRRIVSALKGREKKEFIVPPESYDASWGDDLITEKSPFSRFGPRAGWLYQMASAVPLAWWSAHTGKTPDELLELSERSEWKNVLQIAWGDAFEREADASWAQAMLQRVKKGGVWPSSSGNRLGGFRLAGMLTGSERDRAWESMLTAENLPDLLQDIRSRQEEGYLMSPSLAKKALSLMKERLSSKNWDYYLASVAGELAALLPLDMLAGAREFLAFPPDSDSSNRNIVGSFSAVALQREALGRYFSVPSTR</sequence>
<evidence type="ECO:0000313" key="2">
    <source>
        <dbReference type="Proteomes" id="UP000698963"/>
    </source>
</evidence>
<dbReference type="Proteomes" id="UP000698963">
    <property type="component" value="Unassembled WGS sequence"/>
</dbReference>